<dbReference type="CDD" id="cd07043">
    <property type="entry name" value="STAS_anti-anti-sigma_factors"/>
    <property type="match status" value="1"/>
</dbReference>
<feature type="domain" description="STAS" evidence="1">
    <location>
        <begin position="1"/>
        <end position="88"/>
    </location>
</feature>
<dbReference type="PANTHER" id="PTHR35849:SF2">
    <property type="entry name" value="BLR2341 PROTEIN"/>
    <property type="match status" value="1"/>
</dbReference>
<dbReference type="InterPro" id="IPR002645">
    <property type="entry name" value="STAS_dom"/>
</dbReference>
<evidence type="ECO:0000313" key="3">
    <source>
        <dbReference type="Proteomes" id="UP001501676"/>
    </source>
</evidence>
<protein>
    <recommendedName>
        <fullName evidence="1">STAS domain-containing protein</fullName>
    </recommendedName>
</protein>
<organism evidence="2 3">
    <name type="scientific">Cryptosporangium minutisporangium</name>
    <dbReference type="NCBI Taxonomy" id="113569"/>
    <lineage>
        <taxon>Bacteria</taxon>
        <taxon>Bacillati</taxon>
        <taxon>Actinomycetota</taxon>
        <taxon>Actinomycetes</taxon>
        <taxon>Cryptosporangiales</taxon>
        <taxon>Cryptosporangiaceae</taxon>
        <taxon>Cryptosporangium</taxon>
    </lineage>
</organism>
<sequence>MTRLELNDELTIVTAAETVERLKPYLATGTNLELDLSAVTDIDTAGLQILLVAKREAERLGATVTLAGTSPIVRNLLEFTRLTRELEH</sequence>
<evidence type="ECO:0000259" key="1">
    <source>
        <dbReference type="PROSITE" id="PS50801"/>
    </source>
</evidence>
<reference evidence="3" key="1">
    <citation type="journal article" date="2019" name="Int. J. Syst. Evol. Microbiol.">
        <title>The Global Catalogue of Microorganisms (GCM) 10K type strain sequencing project: providing services to taxonomists for standard genome sequencing and annotation.</title>
        <authorList>
            <consortium name="The Broad Institute Genomics Platform"/>
            <consortium name="The Broad Institute Genome Sequencing Center for Infectious Disease"/>
            <person name="Wu L."/>
            <person name="Ma J."/>
        </authorList>
    </citation>
    <scope>NUCLEOTIDE SEQUENCE [LARGE SCALE GENOMIC DNA]</scope>
    <source>
        <strain evidence="3">JCM 9458</strain>
    </source>
</reference>
<dbReference type="RefSeq" id="WP_345730938.1">
    <property type="nucleotide sequence ID" value="NZ_BAAAYN010000036.1"/>
</dbReference>
<accession>A0ABP6T4V7</accession>
<proteinExistence type="predicted"/>
<dbReference type="PROSITE" id="PS50801">
    <property type="entry name" value="STAS"/>
    <property type="match status" value="1"/>
</dbReference>
<dbReference type="EMBL" id="BAAAYN010000036">
    <property type="protein sequence ID" value="GAA3392229.1"/>
    <property type="molecule type" value="Genomic_DNA"/>
</dbReference>
<comment type="caution">
    <text evidence="2">The sequence shown here is derived from an EMBL/GenBank/DDBJ whole genome shotgun (WGS) entry which is preliminary data.</text>
</comment>
<dbReference type="Gene3D" id="3.30.750.24">
    <property type="entry name" value="STAS domain"/>
    <property type="match status" value="1"/>
</dbReference>
<keyword evidence="3" id="KW-1185">Reference proteome</keyword>
<dbReference type="InterPro" id="IPR058548">
    <property type="entry name" value="MlaB-like_STAS"/>
</dbReference>
<dbReference type="PANTHER" id="PTHR35849">
    <property type="entry name" value="BLR2341 PROTEIN"/>
    <property type="match status" value="1"/>
</dbReference>
<evidence type="ECO:0000313" key="2">
    <source>
        <dbReference type="EMBL" id="GAA3392229.1"/>
    </source>
</evidence>
<name>A0ABP6T4V7_9ACTN</name>
<gene>
    <name evidence="2" type="ORF">GCM10020369_53160</name>
</gene>
<dbReference type="Pfam" id="PF13466">
    <property type="entry name" value="STAS_2"/>
    <property type="match status" value="1"/>
</dbReference>
<dbReference type="InterPro" id="IPR052746">
    <property type="entry name" value="MlaB_ABC_Transporter"/>
</dbReference>
<dbReference type="SUPFAM" id="SSF52091">
    <property type="entry name" value="SpoIIaa-like"/>
    <property type="match status" value="1"/>
</dbReference>
<dbReference type="Proteomes" id="UP001501676">
    <property type="component" value="Unassembled WGS sequence"/>
</dbReference>
<dbReference type="InterPro" id="IPR036513">
    <property type="entry name" value="STAS_dom_sf"/>
</dbReference>